<dbReference type="EMBL" id="JAMZIH010003624">
    <property type="protein sequence ID" value="KAJ1676707.1"/>
    <property type="molecule type" value="Genomic_DNA"/>
</dbReference>
<sequence>FYRRVKSSDYAKCPECNVMSCRRDIRAHFVRRISAVDRAELDELKKTVDEWRARYARLQLEHGMVTAKYGAMKDEIGRVRSELDELAKRERELKAANMALKEQLECVRPGPVRHSTSMFAEDSAPASASISTARVMNGAGEVPESAVIAGASADVAAPTVMMQQLTASVEEEGTSAPPSCVEIEKVAQVTIVGDQQRLNKTVSARVLAVHPFDSTLLVSLAQRGLDQHTFARVDWHSPNRLTYLPNLHYKMIRDASIRAHPGMPPYLLSVGLDRRAV</sequence>
<feature type="non-terminal residue" evidence="1">
    <location>
        <position position="1"/>
    </location>
</feature>
<dbReference type="Proteomes" id="UP001145114">
    <property type="component" value="Unassembled WGS sequence"/>
</dbReference>
<name>A0ACC1HN58_9FUNG</name>
<proteinExistence type="predicted"/>
<gene>
    <name evidence="1" type="ORF">EV182_007645</name>
</gene>
<comment type="caution">
    <text evidence="1">The sequence shown here is derived from an EMBL/GenBank/DDBJ whole genome shotgun (WGS) entry which is preliminary data.</text>
</comment>
<evidence type="ECO:0000313" key="1">
    <source>
        <dbReference type="EMBL" id="KAJ1676707.1"/>
    </source>
</evidence>
<evidence type="ECO:0000313" key="2">
    <source>
        <dbReference type="Proteomes" id="UP001145114"/>
    </source>
</evidence>
<feature type="non-terminal residue" evidence="1">
    <location>
        <position position="277"/>
    </location>
</feature>
<reference evidence="1" key="1">
    <citation type="submission" date="2022-06" db="EMBL/GenBank/DDBJ databases">
        <title>Phylogenomic reconstructions and comparative analyses of Kickxellomycotina fungi.</title>
        <authorList>
            <person name="Reynolds N.K."/>
            <person name="Stajich J.E."/>
            <person name="Barry K."/>
            <person name="Grigoriev I.V."/>
            <person name="Crous P."/>
            <person name="Smith M.E."/>
        </authorList>
    </citation>
    <scope>NUCLEOTIDE SEQUENCE</scope>
    <source>
        <strain evidence="1">RSA 2271</strain>
    </source>
</reference>
<keyword evidence="2" id="KW-1185">Reference proteome</keyword>
<accession>A0ACC1HN58</accession>
<protein>
    <submittedName>
        <fullName evidence="1">Uncharacterized protein</fullName>
    </submittedName>
</protein>
<organism evidence="1 2">
    <name type="scientific">Spiromyces aspiralis</name>
    <dbReference type="NCBI Taxonomy" id="68401"/>
    <lineage>
        <taxon>Eukaryota</taxon>
        <taxon>Fungi</taxon>
        <taxon>Fungi incertae sedis</taxon>
        <taxon>Zoopagomycota</taxon>
        <taxon>Kickxellomycotina</taxon>
        <taxon>Kickxellomycetes</taxon>
        <taxon>Kickxellales</taxon>
        <taxon>Kickxellaceae</taxon>
        <taxon>Spiromyces</taxon>
    </lineage>
</organism>